<dbReference type="Pfam" id="PF13439">
    <property type="entry name" value="Glyco_transf_4"/>
    <property type="match status" value="1"/>
</dbReference>
<evidence type="ECO:0000259" key="2">
    <source>
        <dbReference type="Pfam" id="PF00534"/>
    </source>
</evidence>
<dbReference type="EMBL" id="CP031124">
    <property type="protein sequence ID" value="AXF85210.1"/>
    <property type="molecule type" value="Genomic_DNA"/>
</dbReference>
<dbReference type="FunFam" id="3.40.50.2000:FF:000119">
    <property type="entry name" value="Glycosyl transferase group 1"/>
    <property type="match status" value="1"/>
</dbReference>
<keyword evidence="1 4" id="KW-0808">Transferase</keyword>
<name>A0A345DA22_9BURK</name>
<organism evidence="4 5">
    <name type="scientific">Ephemeroptericola cinctiostellae</name>
    <dbReference type="NCBI Taxonomy" id="2268024"/>
    <lineage>
        <taxon>Bacteria</taxon>
        <taxon>Pseudomonadati</taxon>
        <taxon>Pseudomonadota</taxon>
        <taxon>Betaproteobacteria</taxon>
        <taxon>Burkholderiales</taxon>
        <taxon>Burkholderiaceae</taxon>
        <taxon>Ephemeroptericola</taxon>
    </lineage>
</organism>
<dbReference type="SUPFAM" id="SSF53756">
    <property type="entry name" value="UDP-Glycosyltransferase/glycogen phosphorylase"/>
    <property type="match status" value="1"/>
</dbReference>
<dbReference type="InterPro" id="IPR028098">
    <property type="entry name" value="Glyco_trans_4-like_N"/>
</dbReference>
<gene>
    <name evidence="4" type="ORF">DTO96_100936</name>
</gene>
<dbReference type="PANTHER" id="PTHR46401:SF2">
    <property type="entry name" value="GLYCOSYLTRANSFERASE WBBK-RELATED"/>
    <property type="match status" value="1"/>
</dbReference>
<keyword evidence="5" id="KW-1185">Reference proteome</keyword>
<dbReference type="PANTHER" id="PTHR46401">
    <property type="entry name" value="GLYCOSYLTRANSFERASE WBBK-RELATED"/>
    <property type="match status" value="1"/>
</dbReference>
<dbReference type="GO" id="GO:0004373">
    <property type="term" value="F:alpha-1,4-glucan glucosyltransferase (UDP-glucose donor) activity"/>
    <property type="evidence" value="ECO:0007669"/>
    <property type="project" value="UniProtKB-EC"/>
</dbReference>
<dbReference type="Gene3D" id="3.40.50.2000">
    <property type="entry name" value="Glycogen Phosphorylase B"/>
    <property type="match status" value="2"/>
</dbReference>
<feature type="domain" description="Glycosyltransferase subfamily 4-like N-terminal" evidence="3">
    <location>
        <begin position="21"/>
        <end position="176"/>
    </location>
</feature>
<dbReference type="Pfam" id="PF00534">
    <property type="entry name" value="Glycos_transf_1"/>
    <property type="match status" value="1"/>
</dbReference>
<dbReference type="InterPro" id="IPR001296">
    <property type="entry name" value="Glyco_trans_1"/>
</dbReference>
<proteinExistence type="predicted"/>
<evidence type="ECO:0000259" key="3">
    <source>
        <dbReference type="Pfam" id="PF13439"/>
    </source>
</evidence>
<evidence type="ECO:0000313" key="5">
    <source>
        <dbReference type="Proteomes" id="UP000252182"/>
    </source>
</evidence>
<dbReference type="EC" id="2.4.1.11" evidence="4"/>
<accession>A0A345DA22</accession>
<dbReference type="RefSeq" id="WP_114562430.1">
    <property type="nucleotide sequence ID" value="NZ_CP031124.1"/>
</dbReference>
<reference evidence="5" key="1">
    <citation type="submission" date="2018-07" db="EMBL/GenBank/DDBJ databases">
        <authorList>
            <person name="Kim H."/>
        </authorList>
    </citation>
    <scope>NUCLEOTIDE SEQUENCE [LARGE SCALE GENOMIC DNA]</scope>
    <source>
        <strain evidence="5">F02</strain>
    </source>
</reference>
<evidence type="ECO:0000313" key="4">
    <source>
        <dbReference type="EMBL" id="AXF85210.1"/>
    </source>
</evidence>
<protein>
    <submittedName>
        <fullName evidence="4">Glycogen synthase</fullName>
        <ecNumber evidence="4">2.4.1.11</ecNumber>
    </submittedName>
</protein>
<sequence length="380" mass="42464">MRVAIGSTVLQYGRANGHIDGIGTYTQALLQCYAKQHPDEFNGFVFHGLKRKRLIGDFDDMPIPFAPNVLQSALTFMPFIGSARIDQSYDLFHATDHFIPKLRKTPVLATLMDPVPIMYPEWVSGGKTRPLKNWLFKRSAQSADHYVTISEFVVKDLVEHFRIPEEKISVIPLGVDALYFQKVAQAEKQAVLDKFKLQAGFFLFIGTLQPRKNILTLIEAFRSLPLDIQKQHPLIIAGGQGWRSDKEILALQQLEIEGLGRWLNYVSANEKLVLLQSACALVFPSLYEGFGLPVLEAFASNLPVVTSNTTSLSEVAGDAAWLVDPCSPSAIAQAMQTLVESPEIANNLRIKGMQRAQEYTWQRTADATWALYEKILGKAN</sequence>
<keyword evidence="4" id="KW-0328">Glycosyltransferase</keyword>
<evidence type="ECO:0000256" key="1">
    <source>
        <dbReference type="ARBA" id="ARBA00022679"/>
    </source>
</evidence>
<dbReference type="KEGG" id="hyf:DTO96_100936"/>
<dbReference type="Proteomes" id="UP000252182">
    <property type="component" value="Chromosome"/>
</dbReference>
<dbReference type="AlphaFoldDB" id="A0A345DA22"/>
<dbReference type="OrthoDB" id="433681at2"/>
<feature type="domain" description="Glycosyl transferase family 1" evidence="2">
    <location>
        <begin position="199"/>
        <end position="352"/>
    </location>
</feature>
<dbReference type="CDD" id="cd03809">
    <property type="entry name" value="GT4_MtfB-like"/>
    <property type="match status" value="1"/>
</dbReference>